<organism evidence="2 3">
    <name type="scientific">Paenibacillus aurantius</name>
    <dbReference type="NCBI Taxonomy" id="2918900"/>
    <lineage>
        <taxon>Bacteria</taxon>
        <taxon>Bacillati</taxon>
        <taxon>Bacillota</taxon>
        <taxon>Bacilli</taxon>
        <taxon>Bacillales</taxon>
        <taxon>Paenibacillaceae</taxon>
        <taxon>Paenibacillus</taxon>
    </lineage>
</organism>
<dbReference type="KEGG" id="paun:MJA45_02460"/>
<evidence type="ECO:0000256" key="1">
    <source>
        <dbReference type="SAM" id="Phobius"/>
    </source>
</evidence>
<accession>A0AA96LH79</accession>
<sequence length="265" mass="29794">MGKSVGWRQLGSRALVYGALKYAAAGVIGWAVTVYGLFASDFNLYEFSQVTRSLIFWGILLGYAPLYTMAVDGLLFLLPKKPALLKSCLYALGGYLYFLRPFGWGPGWLDTGFWIAGTVGAIIALAYGAAEAWLRSRRLQTKVIAWAAPLLLWGLSSLDYTYTREWQEKSTESGYEASFGYFNGEKRISVEVPPGETVKLELTVARPTEGGWGFRVEDEKGRLVPTKMLREQQYLLTTPGRFDLVLTGDRWREGEVKIRWKKETP</sequence>
<feature type="transmembrane region" description="Helical" evidence="1">
    <location>
        <begin position="54"/>
        <end position="76"/>
    </location>
</feature>
<gene>
    <name evidence="2" type="ORF">MJA45_02460</name>
</gene>
<proteinExistence type="predicted"/>
<dbReference type="RefSeq" id="WP_315605717.1">
    <property type="nucleotide sequence ID" value="NZ_CP130318.1"/>
</dbReference>
<protein>
    <submittedName>
        <fullName evidence="2">Uncharacterized protein</fullName>
    </submittedName>
</protein>
<dbReference type="AlphaFoldDB" id="A0AA96LH79"/>
<feature type="transmembrane region" description="Helical" evidence="1">
    <location>
        <begin position="20"/>
        <end position="39"/>
    </location>
</feature>
<keyword evidence="1" id="KW-1133">Transmembrane helix</keyword>
<name>A0AA96LH79_9BACL</name>
<feature type="transmembrane region" description="Helical" evidence="1">
    <location>
        <begin position="112"/>
        <end position="134"/>
    </location>
</feature>
<evidence type="ECO:0000313" key="3">
    <source>
        <dbReference type="Proteomes" id="UP001305702"/>
    </source>
</evidence>
<dbReference type="EMBL" id="CP130318">
    <property type="protein sequence ID" value="WNQ11941.1"/>
    <property type="molecule type" value="Genomic_DNA"/>
</dbReference>
<evidence type="ECO:0000313" key="2">
    <source>
        <dbReference type="EMBL" id="WNQ11941.1"/>
    </source>
</evidence>
<dbReference type="Proteomes" id="UP001305702">
    <property type="component" value="Chromosome"/>
</dbReference>
<reference evidence="2 3" key="1">
    <citation type="submission" date="2022-02" db="EMBL/GenBank/DDBJ databases">
        <title>Paenibacillus sp. MBLB1776 Whole Genome Shotgun Sequencing.</title>
        <authorList>
            <person name="Hwang C.Y."/>
            <person name="Cho E.-S."/>
            <person name="Seo M.-J."/>
        </authorList>
    </citation>
    <scope>NUCLEOTIDE SEQUENCE [LARGE SCALE GENOMIC DNA]</scope>
    <source>
        <strain evidence="2 3">MBLB1776</strain>
    </source>
</reference>
<keyword evidence="3" id="KW-1185">Reference proteome</keyword>
<feature type="transmembrane region" description="Helical" evidence="1">
    <location>
        <begin position="83"/>
        <end position="100"/>
    </location>
</feature>
<keyword evidence="1" id="KW-0812">Transmembrane</keyword>
<keyword evidence="1" id="KW-0472">Membrane</keyword>